<dbReference type="PANTHER" id="PTHR32546">
    <property type="entry name" value="G-PROTEIN COUPLED RECEPTOR 158-RELATED"/>
    <property type="match status" value="1"/>
</dbReference>
<evidence type="ECO:0000256" key="10">
    <source>
        <dbReference type="SAM" id="Phobius"/>
    </source>
</evidence>
<keyword evidence="7" id="KW-0325">Glycoprotein</keyword>
<dbReference type="GeneID" id="106058717"/>
<feature type="region of interest" description="Disordered" evidence="9">
    <location>
        <begin position="440"/>
        <end position="464"/>
    </location>
</feature>
<dbReference type="Gene3D" id="3.30.450.20">
    <property type="entry name" value="PAS domain"/>
    <property type="match status" value="1"/>
</dbReference>
<dbReference type="PANTHER" id="PTHR32546:SF25">
    <property type="entry name" value="MIP05539P"/>
    <property type="match status" value="1"/>
</dbReference>
<comment type="subcellular location">
    <subcellularLocation>
        <location evidence="1">Cell membrane</location>
        <topology evidence="1">Multi-pass membrane protein</topology>
    </subcellularLocation>
</comment>
<dbReference type="OrthoDB" id="9970547at2759"/>
<evidence type="ECO:0000256" key="7">
    <source>
        <dbReference type="ARBA" id="ARBA00023180"/>
    </source>
</evidence>
<keyword evidence="8" id="KW-0807">Transducer</keyword>
<reference evidence="13" key="1">
    <citation type="submission" date="2025-08" db="UniProtKB">
        <authorList>
            <consortium name="RefSeq"/>
        </authorList>
    </citation>
    <scope>IDENTIFICATION</scope>
</reference>
<evidence type="ECO:0000256" key="2">
    <source>
        <dbReference type="ARBA" id="ARBA00007242"/>
    </source>
</evidence>
<feature type="domain" description="GPR158/179 extracellular" evidence="11">
    <location>
        <begin position="822"/>
        <end position="916"/>
    </location>
</feature>
<evidence type="ECO:0000256" key="9">
    <source>
        <dbReference type="SAM" id="MobiDB-lite"/>
    </source>
</evidence>
<feature type="domain" description="GPR158/179 extracellular" evidence="11">
    <location>
        <begin position="286"/>
        <end position="387"/>
    </location>
</feature>
<keyword evidence="10" id="KW-0812">Transmembrane</keyword>
<keyword evidence="5" id="KW-0297">G-protein coupled receptor</keyword>
<dbReference type="OMA" id="QIDFNAC"/>
<dbReference type="AlphaFoldDB" id="A0A9W3AYA1"/>
<evidence type="ECO:0000313" key="13">
    <source>
        <dbReference type="RefSeq" id="XP_055892197.1"/>
    </source>
</evidence>
<organism evidence="12 13">
    <name type="scientific">Biomphalaria glabrata</name>
    <name type="common">Bloodfluke planorb</name>
    <name type="synonym">Freshwater snail</name>
    <dbReference type="NCBI Taxonomy" id="6526"/>
    <lineage>
        <taxon>Eukaryota</taxon>
        <taxon>Metazoa</taxon>
        <taxon>Spiralia</taxon>
        <taxon>Lophotrochozoa</taxon>
        <taxon>Mollusca</taxon>
        <taxon>Gastropoda</taxon>
        <taxon>Heterobranchia</taxon>
        <taxon>Euthyneura</taxon>
        <taxon>Panpulmonata</taxon>
        <taxon>Hygrophila</taxon>
        <taxon>Lymnaeoidea</taxon>
        <taxon>Planorbidae</taxon>
        <taxon>Biomphalaria</taxon>
    </lineage>
</organism>
<name>A0A9W3AYA1_BIOGL</name>
<evidence type="ECO:0000256" key="8">
    <source>
        <dbReference type="ARBA" id="ARBA00023224"/>
    </source>
</evidence>
<dbReference type="GO" id="GO:0005886">
    <property type="term" value="C:plasma membrane"/>
    <property type="evidence" value="ECO:0007669"/>
    <property type="project" value="UniProtKB-SubCell"/>
</dbReference>
<keyword evidence="10" id="KW-1133">Transmembrane helix</keyword>
<keyword evidence="10" id="KW-0472">Membrane</keyword>
<evidence type="ECO:0000256" key="4">
    <source>
        <dbReference type="ARBA" id="ARBA00022729"/>
    </source>
</evidence>
<evidence type="ECO:0000256" key="1">
    <source>
        <dbReference type="ARBA" id="ARBA00004651"/>
    </source>
</evidence>
<keyword evidence="12" id="KW-1185">Reference proteome</keyword>
<feature type="compositionally biased region" description="Basic residues" evidence="9">
    <location>
        <begin position="606"/>
        <end position="615"/>
    </location>
</feature>
<dbReference type="InterPro" id="IPR054714">
    <property type="entry name" value="GPR158_179_extracellular"/>
</dbReference>
<evidence type="ECO:0000259" key="11">
    <source>
        <dbReference type="Pfam" id="PF22572"/>
    </source>
</evidence>
<feature type="region of interest" description="Disordered" evidence="9">
    <location>
        <begin position="595"/>
        <end position="615"/>
    </location>
</feature>
<feature type="compositionally biased region" description="Basic and acidic residues" evidence="9">
    <location>
        <begin position="454"/>
        <end position="464"/>
    </location>
</feature>
<evidence type="ECO:0000313" key="12">
    <source>
        <dbReference type="Proteomes" id="UP001165740"/>
    </source>
</evidence>
<feature type="transmembrane region" description="Helical" evidence="10">
    <location>
        <begin position="12"/>
        <end position="31"/>
    </location>
</feature>
<dbReference type="InterPro" id="IPR043458">
    <property type="entry name" value="GPR158/179"/>
</dbReference>
<dbReference type="Pfam" id="PF22572">
    <property type="entry name" value="GPR158_179_EC"/>
    <property type="match status" value="2"/>
</dbReference>
<keyword evidence="4" id="KW-0732">Signal</keyword>
<keyword evidence="6" id="KW-0675">Receptor</keyword>
<dbReference type="RefSeq" id="XP_055892197.1">
    <property type="nucleotide sequence ID" value="XM_056036222.1"/>
</dbReference>
<sequence length="982" mass="112768">MSRRSHLIVQHLTVVVFPGMTLALAIFLLGAQAKTKFTWMAVDRYDEIIAHMDSVNAKNCRAKSKEQLTLRKDVVSQLPYFNTLLSKTWYRNRSSLVHIHNMALNRAFFYSYILQRMNTSSNFAKQPGWVYFYYSATADINANPKVLNGSSLFFDNHCHYPNWYTTVPFNKTLPLFGPKLYRWDDTSDQDNLLREPTRQVVQGVDLGAGHSNYTDRRFKMNPWYSNWMPDLIGNMDSLTKFTYYVGIRHSNVTGQFERDSFEDFHFFGPASPSASESDPRSLPVEFTAPYFDCGGANKWVVSSFSPVIDFMPRYSNYTHLRRQRVVAVAVMDIHLMEVDFNPCGLSAGNPGPSYLSGVNRCKKMTLCKHKAGYGLRRGSYTCACVPGTRYPWYLEMPFDGEDIERATDYEYENSFSCTKVQMGQVLPVIDNLPGSSIEGSEASFGSGGMGAANEQRKQRSADDRTENYANVGSVYLGDSDFQGRNESYTLNKDLQGYIAHEPTVQEIVTLADHIRDLKKQNILQTMLPQDVTVDFLTSRDDHRDRNSVGFQIEMFYQKDVNGHKQLSQKLLRSSNNITLTLEAIKDSVTQIRSRHIQRFESSRSKPQVKRRRKRASVYDDQAIDRMLRLLRQKSSVTPDNCHSLPNHRLDLPGDVAYGASSQFESEGRTALRLAHFLSMYLQNVMPDENFGNLRGGGILHIDQMFAEVLANVMGNYKIYSSGIFFDRYTFQDQDRSFRELFGPEAFRYKGSFYAVNTAGYSKQYIEQDWFSMAKSRFSTNTMGTKVYKLRAYLRSDSNGSSTAKHEHFPVTYKAATYELGFWTRPYFRCDGYVNAWVLKYVVPFFGVNRRKLEFRGVTTVEVPLNLLEINQCPMSFNVPNAFKNTARCDYFSTKCVPLAGFPFMRGAYRCNCRLGFEYWHSDGKFWIEGSLLELEYEKKKAGLFSRFDLLNCRASVASGRVELQNIYFLACLLLTWVLHPKL</sequence>
<gene>
    <name evidence="13" type="primary">LOC106058717</name>
</gene>
<protein>
    <submittedName>
        <fullName evidence="13">Uncharacterized protein LOC106058717 isoform X1</fullName>
    </submittedName>
</protein>
<accession>A0A9W3AYA1</accession>
<evidence type="ECO:0000256" key="5">
    <source>
        <dbReference type="ARBA" id="ARBA00023040"/>
    </source>
</evidence>
<dbReference type="Proteomes" id="UP001165740">
    <property type="component" value="Chromosome 7"/>
</dbReference>
<keyword evidence="3" id="KW-1003">Cell membrane</keyword>
<proteinExistence type="inferred from homology"/>
<comment type="similarity">
    <text evidence="2">Belongs to the G-protein coupled receptor 3 family.</text>
</comment>
<evidence type="ECO:0000256" key="3">
    <source>
        <dbReference type="ARBA" id="ARBA00022475"/>
    </source>
</evidence>
<evidence type="ECO:0000256" key="6">
    <source>
        <dbReference type="ARBA" id="ARBA00023170"/>
    </source>
</evidence>
<dbReference type="GO" id="GO:0004930">
    <property type="term" value="F:G protein-coupled receptor activity"/>
    <property type="evidence" value="ECO:0007669"/>
    <property type="project" value="UniProtKB-KW"/>
</dbReference>